<dbReference type="EMBL" id="GANO01004890">
    <property type="protein sequence ID" value="JAB54981.1"/>
    <property type="molecule type" value="mRNA"/>
</dbReference>
<evidence type="ECO:0000313" key="1">
    <source>
        <dbReference type="EMBL" id="JAB54981.1"/>
    </source>
</evidence>
<sequence length="218" mass="23719">EILKNEDTENEISKLTNEVGEELHNFDKMKNSVIQSSLNEIQNQESSVVNTGNGVLVKAKNVLEKTFAKVKMRLSTFSGKFLECAKSKANVFSDFLRKIWNSVVQCIQTKVNEAKQILWGATNTIGKIGSQSVNVSANNCVNGEGNPTECLTNIQENIQTVGVELSSIVHSIAGKSLTFTSSIQSHLLLCATDLLFVVATEGLKVLTTFGKCLFSSLG</sequence>
<proteinExistence type="evidence at transcript level"/>
<dbReference type="AlphaFoldDB" id="U5EP42"/>
<name>U5EP42_9DIPT</name>
<accession>U5EP42</accession>
<reference evidence="1" key="1">
    <citation type="journal article" date="2014" name="Insect Biochem. Mol. Biol.">
        <title>An insight into the sialome of the frog biting fly, Corethrella appendiculata.</title>
        <authorList>
            <person name="Ribeiro J.M.C."/>
            <person name="Chagas A.C."/>
            <person name="Pham V.M."/>
            <person name="Lounibos L.P."/>
            <person name="Calvo E."/>
        </authorList>
    </citation>
    <scope>NUCLEOTIDE SEQUENCE</scope>
    <source>
        <tissue evidence="1">Salivary glands</tissue>
    </source>
</reference>
<organism evidence="1">
    <name type="scientific">Corethrella appendiculata</name>
    <dbReference type="NCBI Taxonomy" id="1370023"/>
    <lineage>
        <taxon>Eukaryota</taxon>
        <taxon>Metazoa</taxon>
        <taxon>Ecdysozoa</taxon>
        <taxon>Arthropoda</taxon>
        <taxon>Hexapoda</taxon>
        <taxon>Insecta</taxon>
        <taxon>Pterygota</taxon>
        <taxon>Neoptera</taxon>
        <taxon>Endopterygota</taxon>
        <taxon>Diptera</taxon>
        <taxon>Nematocera</taxon>
        <taxon>Culicoidea</taxon>
        <taxon>Chaoboridae</taxon>
        <taxon>Corethrella</taxon>
    </lineage>
</organism>
<protein>
    <submittedName>
        <fullName evidence="1">Uncharacterized protein</fullName>
    </submittedName>
</protein>
<feature type="non-terminal residue" evidence="1">
    <location>
        <position position="1"/>
    </location>
</feature>